<evidence type="ECO:0000259" key="1">
    <source>
        <dbReference type="Pfam" id="PF00462"/>
    </source>
</evidence>
<dbReference type="InterPro" id="IPR051548">
    <property type="entry name" value="Grx-like_ET"/>
</dbReference>
<dbReference type="HOGENOM" id="CLU_026126_9_3_0"/>
<evidence type="ECO:0000313" key="2">
    <source>
        <dbReference type="EMBL" id="EHM13582.1"/>
    </source>
</evidence>
<dbReference type="InterPro" id="IPR036249">
    <property type="entry name" value="Thioredoxin-like_sf"/>
</dbReference>
<dbReference type="eggNOG" id="COG0695">
    <property type="taxonomic scope" value="Bacteria"/>
</dbReference>
<dbReference type="Proteomes" id="UP000003806">
    <property type="component" value="Chromosome"/>
</dbReference>
<keyword evidence="3" id="KW-1185">Reference proteome</keyword>
<organism evidence="2 3">
    <name type="scientific">Jonquetella anthropi DSM 22815</name>
    <dbReference type="NCBI Taxonomy" id="885272"/>
    <lineage>
        <taxon>Bacteria</taxon>
        <taxon>Thermotogati</taxon>
        <taxon>Synergistota</taxon>
        <taxon>Synergistia</taxon>
        <taxon>Synergistales</taxon>
        <taxon>Dethiosulfovibrionaceae</taxon>
        <taxon>Jonquetella</taxon>
    </lineage>
</organism>
<dbReference type="PANTHER" id="PTHR34386:SF1">
    <property type="entry name" value="GLUTAREDOXIN-LIKE PROTEIN NRDH"/>
    <property type="match status" value="1"/>
</dbReference>
<dbReference type="PANTHER" id="PTHR34386">
    <property type="entry name" value="GLUTAREDOXIN"/>
    <property type="match status" value="1"/>
</dbReference>
<dbReference type="GO" id="GO:0009055">
    <property type="term" value="F:electron transfer activity"/>
    <property type="evidence" value="ECO:0007669"/>
    <property type="project" value="TreeGrafter"/>
</dbReference>
<accession>H0ULU1</accession>
<name>H0ULU1_9BACT</name>
<dbReference type="CDD" id="cd02976">
    <property type="entry name" value="NrdH"/>
    <property type="match status" value="1"/>
</dbReference>
<protein>
    <submittedName>
        <fullName evidence="2">Glutaredoxin-like protein, YruB-family</fullName>
    </submittedName>
</protein>
<dbReference type="Pfam" id="PF00462">
    <property type="entry name" value="Glutaredoxin"/>
    <property type="match status" value="1"/>
</dbReference>
<dbReference type="AlphaFoldDB" id="H0ULU1"/>
<dbReference type="RefSeq" id="WP_008521675.1">
    <property type="nucleotide sequence ID" value="NZ_CM001376.1"/>
</dbReference>
<dbReference type="GO" id="GO:0045454">
    <property type="term" value="P:cell redox homeostasis"/>
    <property type="evidence" value="ECO:0007669"/>
    <property type="project" value="TreeGrafter"/>
</dbReference>
<dbReference type="EMBL" id="CM001376">
    <property type="protein sequence ID" value="EHM13582.1"/>
    <property type="molecule type" value="Genomic_DNA"/>
</dbReference>
<sequence length="77" mass="8498">MTIKVYSSPTCTWCAKLKDYLTKKGVEFEAIDVSKDRAVIKALVEKTGQMGVPVTEIDGEYIIGFDKAKLDAKLGLK</sequence>
<dbReference type="STRING" id="885272.JonanDRAFT_1216"/>
<dbReference type="InterPro" id="IPR002109">
    <property type="entry name" value="Glutaredoxin"/>
</dbReference>
<evidence type="ECO:0000313" key="3">
    <source>
        <dbReference type="Proteomes" id="UP000003806"/>
    </source>
</evidence>
<proteinExistence type="predicted"/>
<feature type="domain" description="Glutaredoxin" evidence="1">
    <location>
        <begin position="3"/>
        <end position="62"/>
    </location>
</feature>
<gene>
    <name evidence="2" type="ORF">JonanDRAFT_1216</name>
</gene>
<dbReference type="PROSITE" id="PS51354">
    <property type="entry name" value="GLUTAREDOXIN_2"/>
    <property type="match status" value="1"/>
</dbReference>
<dbReference type="OrthoDB" id="9795531at2"/>
<dbReference type="InterPro" id="IPR011911">
    <property type="entry name" value="GlrX_YruB"/>
</dbReference>
<dbReference type="Gene3D" id="3.40.30.10">
    <property type="entry name" value="Glutaredoxin"/>
    <property type="match status" value="1"/>
</dbReference>
<dbReference type="NCBIfam" id="TIGR02196">
    <property type="entry name" value="GlrX_YruB"/>
    <property type="match status" value="1"/>
</dbReference>
<reference evidence="2 3" key="1">
    <citation type="submission" date="2011-11" db="EMBL/GenBank/DDBJ databases">
        <title>The Noncontiguous Finished genome of Jonquetella anthropi DSM 22815.</title>
        <authorList>
            <consortium name="US DOE Joint Genome Institute (JGI-PGF)"/>
            <person name="Lucas S."/>
            <person name="Copeland A."/>
            <person name="Lapidus A."/>
            <person name="Glavina del Rio T."/>
            <person name="Dalin E."/>
            <person name="Tice H."/>
            <person name="Bruce D."/>
            <person name="Goodwin L."/>
            <person name="Pitluck S."/>
            <person name="Peters L."/>
            <person name="Mikhailova N."/>
            <person name="Held B."/>
            <person name="Kyrpides N."/>
            <person name="Mavromatis K."/>
            <person name="Ivanova N."/>
            <person name="Markowitz V."/>
            <person name="Cheng J.-F."/>
            <person name="Hugenholtz P."/>
            <person name="Woyke T."/>
            <person name="Wu D."/>
            <person name="Gronow S."/>
            <person name="Wellnitz S."/>
            <person name="Brambilla E."/>
            <person name="Klenk H.-P."/>
            <person name="Eisen J.A."/>
        </authorList>
    </citation>
    <scope>NUCLEOTIDE SEQUENCE [LARGE SCALE GENOMIC DNA]</scope>
    <source>
        <strain evidence="2 3">DSM 22815</strain>
    </source>
</reference>
<dbReference type="SUPFAM" id="SSF52833">
    <property type="entry name" value="Thioredoxin-like"/>
    <property type="match status" value="1"/>
</dbReference>